<evidence type="ECO:0000313" key="1">
    <source>
        <dbReference type="EMBL" id="WII29699.1"/>
    </source>
</evidence>
<protein>
    <submittedName>
        <fullName evidence="1">Uncharacterized protein</fullName>
    </submittedName>
</protein>
<dbReference type="Proteomes" id="UP001231316">
    <property type="component" value="Plasmid unnamed2"/>
</dbReference>
<geneLocation type="plasmid" evidence="1 2">
    <name>unnamed2</name>
</geneLocation>
<dbReference type="EMBL" id="CP123973">
    <property type="protein sequence ID" value="WII29699.1"/>
    <property type="molecule type" value="Genomic_DNA"/>
</dbReference>
<reference evidence="1" key="1">
    <citation type="submission" date="2023-04" db="EMBL/GenBank/DDBJ databases">
        <title>Four porcine-derived lactic acid bacteria strains analyses and their evaluation as potential probiotics based on genomics.</title>
        <authorList>
            <person name="Niu D."/>
        </authorList>
    </citation>
    <scope>NUCLEOTIDE SEQUENCE</scope>
    <source>
        <strain evidence="1">ZSA5</strain>
        <plasmid evidence="1">unnamed2</plasmid>
    </source>
</reference>
<accession>A0AAX3XB81</accession>
<keyword evidence="1" id="KW-0614">Plasmid</keyword>
<name>A0AAX3XB81_9LACO</name>
<evidence type="ECO:0000313" key="2">
    <source>
        <dbReference type="Proteomes" id="UP001231316"/>
    </source>
</evidence>
<dbReference type="AlphaFoldDB" id="A0AAX3XB81"/>
<proteinExistence type="predicted"/>
<sequence>MDQETENFEKQLTKLAETKVETIVKESKAKSIVEFAKDESSIAKVNRTYDAKGLLMYLYMERDFIPSLKLESRIKKYGLAKVYDCIYDKNNHFIEVYKNGDDLWTYRIVDELDDCLPVFH</sequence>
<organism evidence="1 2">
    <name type="scientific">Ligilactobacillus salivarius</name>
    <dbReference type="NCBI Taxonomy" id="1624"/>
    <lineage>
        <taxon>Bacteria</taxon>
        <taxon>Bacillati</taxon>
        <taxon>Bacillota</taxon>
        <taxon>Bacilli</taxon>
        <taxon>Lactobacillales</taxon>
        <taxon>Lactobacillaceae</taxon>
        <taxon>Ligilactobacillus</taxon>
    </lineage>
</organism>
<dbReference type="RefSeq" id="WP_004563932.1">
    <property type="nucleotide sequence ID" value="NZ_CP123973.1"/>
</dbReference>
<gene>
    <name evidence="1" type="ORF">QFE45_10550</name>
</gene>